<dbReference type="AlphaFoldDB" id="A0A5N6PSB2"/>
<dbReference type="Proteomes" id="UP000326396">
    <property type="component" value="Linkage Group LG10"/>
</dbReference>
<keyword evidence="5" id="KW-0206">Cytoskeleton</keyword>
<dbReference type="Pfam" id="PF06886">
    <property type="entry name" value="TPX2"/>
    <property type="match status" value="1"/>
</dbReference>
<comment type="caution">
    <text evidence="8">The sequence shown here is derived from an EMBL/GenBank/DDBJ whole genome shotgun (WGS) entry which is preliminary data.</text>
</comment>
<evidence type="ECO:0000256" key="5">
    <source>
        <dbReference type="ARBA" id="ARBA00023212"/>
    </source>
</evidence>
<protein>
    <recommendedName>
        <fullName evidence="7">TPX2 C-terminal domain-containing protein</fullName>
    </recommendedName>
</protein>
<keyword evidence="3" id="KW-0963">Cytoplasm</keyword>
<comment type="similarity">
    <text evidence="2">Belongs to the TPX2 family.</text>
</comment>
<evidence type="ECO:0000256" key="6">
    <source>
        <dbReference type="SAM" id="MobiDB-lite"/>
    </source>
</evidence>
<evidence type="ECO:0000313" key="9">
    <source>
        <dbReference type="Proteomes" id="UP000326396"/>
    </source>
</evidence>
<feature type="region of interest" description="Disordered" evidence="6">
    <location>
        <begin position="293"/>
        <end position="316"/>
    </location>
</feature>
<dbReference type="PANTHER" id="PTHR47067">
    <property type="entry name" value="TPX2 (TARGETING PROTEIN FOR XKLP2) PROTEIN FAMILY-RELATED"/>
    <property type="match status" value="1"/>
</dbReference>
<keyword evidence="4" id="KW-0493">Microtubule</keyword>
<dbReference type="OrthoDB" id="621651at2759"/>
<dbReference type="GO" id="GO:0005874">
    <property type="term" value="C:microtubule"/>
    <property type="evidence" value="ECO:0007669"/>
    <property type="project" value="UniProtKB-KW"/>
</dbReference>
<feature type="domain" description="TPX2 C-terminal" evidence="7">
    <location>
        <begin position="388"/>
        <end position="418"/>
    </location>
</feature>
<evidence type="ECO:0000259" key="7">
    <source>
        <dbReference type="Pfam" id="PF06886"/>
    </source>
</evidence>
<reference evidence="8 9" key="1">
    <citation type="submission" date="2019-05" db="EMBL/GenBank/DDBJ databases">
        <title>Mikania micrantha, genome provides insights into the molecular mechanism of rapid growth.</title>
        <authorList>
            <person name="Liu B."/>
        </authorList>
    </citation>
    <scope>NUCLEOTIDE SEQUENCE [LARGE SCALE GENOMIC DNA]</scope>
    <source>
        <strain evidence="8">NLD-2019</strain>
        <tissue evidence="8">Leaf</tissue>
    </source>
</reference>
<evidence type="ECO:0000256" key="2">
    <source>
        <dbReference type="ARBA" id="ARBA00005885"/>
    </source>
</evidence>
<accession>A0A5N6PSB2</accession>
<evidence type="ECO:0000256" key="1">
    <source>
        <dbReference type="ARBA" id="ARBA00004245"/>
    </source>
</evidence>
<evidence type="ECO:0000256" key="4">
    <source>
        <dbReference type="ARBA" id="ARBA00022701"/>
    </source>
</evidence>
<proteinExistence type="inferred from homology"/>
<dbReference type="EMBL" id="SZYD01000002">
    <property type="protein sequence ID" value="KAD7116439.1"/>
    <property type="molecule type" value="Genomic_DNA"/>
</dbReference>
<keyword evidence="9" id="KW-1185">Reference proteome</keyword>
<dbReference type="InterPro" id="IPR044216">
    <property type="entry name" value="WDL7"/>
</dbReference>
<dbReference type="PANTHER" id="PTHR47067:SF16">
    <property type="entry name" value="TPX2 (TARGETING PROTEIN FOR XKLP2) PROTEIN FAMILY"/>
    <property type="match status" value="1"/>
</dbReference>
<sequence length="496" mass="55028">MAMSEAAPCLMRSVSQPLFASREFKEGDPLRALTTSVSFGRFMTESLDWEKWSSFSHNRTREDVLKYSRPGAVAEKKAFFEAYFNKFASKKSAKPPNKENKPPNYSPTISHTRKNHINLVSSTISNTQEKQSPTVATDDNSNSKGAESTITSNQDVSSPSINLVSSKTTNVDDIISSTCLVEQGKPLTGNVSSPFTNLLIPETRNVDGNAEEKVSSNRGESASNKGICSSPSNLVFLEDRNVDDIISSSGQMEQERKTSNKIISMENHWCKVKISKQTNQVNKNKKRLIKDKILGQSSVKSSSRKAPISESHPKNQIFKCDPRVPSVNVAEKNSQILTRPENKWSKTLLGHSVNGNKTVVLKSHLSNLADTLITSAKKTRSITIPSAFSFKSDERAAKRKQFFQKLEEKPKLKEEATSDDKKLCWSMALDGNPSRSKTKGPISKTQKIMQGQPSQTLPQKLGMKPKNFIEINKRNLSSSIACLPAKKPHYSLVSKK</sequence>
<gene>
    <name evidence="8" type="ORF">E3N88_03707</name>
</gene>
<evidence type="ECO:0000313" key="8">
    <source>
        <dbReference type="EMBL" id="KAD7116439.1"/>
    </source>
</evidence>
<comment type="subcellular location">
    <subcellularLocation>
        <location evidence="1">Cytoplasm</location>
        <location evidence="1">Cytoskeleton</location>
    </subcellularLocation>
</comment>
<name>A0A5N6PSB2_9ASTR</name>
<feature type="compositionally biased region" description="Polar residues" evidence="6">
    <location>
        <begin position="443"/>
        <end position="458"/>
    </location>
</feature>
<feature type="region of interest" description="Disordered" evidence="6">
    <location>
        <begin position="91"/>
        <end position="161"/>
    </location>
</feature>
<feature type="region of interest" description="Disordered" evidence="6">
    <location>
        <begin position="427"/>
        <end position="462"/>
    </location>
</feature>
<organism evidence="8 9">
    <name type="scientific">Mikania micrantha</name>
    <name type="common">bitter vine</name>
    <dbReference type="NCBI Taxonomy" id="192012"/>
    <lineage>
        <taxon>Eukaryota</taxon>
        <taxon>Viridiplantae</taxon>
        <taxon>Streptophyta</taxon>
        <taxon>Embryophyta</taxon>
        <taxon>Tracheophyta</taxon>
        <taxon>Spermatophyta</taxon>
        <taxon>Magnoliopsida</taxon>
        <taxon>eudicotyledons</taxon>
        <taxon>Gunneridae</taxon>
        <taxon>Pentapetalae</taxon>
        <taxon>asterids</taxon>
        <taxon>campanulids</taxon>
        <taxon>Asterales</taxon>
        <taxon>Asteraceae</taxon>
        <taxon>Asteroideae</taxon>
        <taxon>Heliantheae alliance</taxon>
        <taxon>Eupatorieae</taxon>
        <taxon>Mikania</taxon>
    </lineage>
</organism>
<evidence type="ECO:0000256" key="3">
    <source>
        <dbReference type="ARBA" id="ARBA00022490"/>
    </source>
</evidence>
<dbReference type="InterPro" id="IPR027329">
    <property type="entry name" value="TPX2_C"/>
</dbReference>
<feature type="compositionally biased region" description="Polar residues" evidence="6">
    <location>
        <begin position="118"/>
        <end position="161"/>
    </location>
</feature>